<sequence>MRNSNIRLVVTRPLRALAATVRLGTVTLAAEELNVTQAAVSHQLRELEEMIGQQLFRRNGRRLEPTPAAHILADAVQESARLLEDALEVIGRRPAANSLTVSMLPALASKWLAPQLTDMLKEYKAADLRISASRQFVDFRRDRIDAAIRYGLGRWPNVRSRHICDELIAPVMSPQRAATLNLTSPDVFAALPLLRSDNPDSWERWFESSGRELPPRTETVFFDDDAAMIEAAIGGAGVALGRSALVARDIRSGRLVAPFGHAITSRFSYWFVQDASILDNAAHLEFFDWIKAHLTQDAQVFDKSATSPT</sequence>
<dbReference type="Proteomes" id="UP000217771">
    <property type="component" value="Unassembled WGS sequence"/>
</dbReference>
<dbReference type="PROSITE" id="PS50931">
    <property type="entry name" value="HTH_LYSR"/>
    <property type="match status" value="1"/>
</dbReference>
<dbReference type="InterPro" id="IPR000847">
    <property type="entry name" value="LysR_HTH_N"/>
</dbReference>
<keyword evidence="4" id="KW-0804">Transcription</keyword>
<dbReference type="PANTHER" id="PTHR30537">
    <property type="entry name" value="HTH-TYPE TRANSCRIPTIONAL REGULATOR"/>
    <property type="match status" value="1"/>
</dbReference>
<evidence type="ECO:0000256" key="2">
    <source>
        <dbReference type="ARBA" id="ARBA00023015"/>
    </source>
</evidence>
<dbReference type="GO" id="GO:0003700">
    <property type="term" value="F:DNA-binding transcription factor activity"/>
    <property type="evidence" value="ECO:0007669"/>
    <property type="project" value="InterPro"/>
</dbReference>
<dbReference type="GO" id="GO:0043565">
    <property type="term" value="F:sequence-specific DNA binding"/>
    <property type="evidence" value="ECO:0007669"/>
    <property type="project" value="TreeGrafter"/>
</dbReference>
<accession>A0A2A2ET26</accession>
<organism evidence="7 8">
    <name type="scientific">Halomonas salipaludis</name>
    <dbReference type="NCBI Taxonomy" id="2032625"/>
    <lineage>
        <taxon>Bacteria</taxon>
        <taxon>Pseudomonadati</taxon>
        <taxon>Pseudomonadota</taxon>
        <taxon>Gammaproteobacteria</taxon>
        <taxon>Oceanospirillales</taxon>
        <taxon>Halomonadaceae</taxon>
        <taxon>Halomonas</taxon>
    </lineage>
</organism>
<evidence type="ECO:0000256" key="5">
    <source>
        <dbReference type="SAM" id="SignalP"/>
    </source>
</evidence>
<feature type="signal peptide" evidence="5">
    <location>
        <begin position="1"/>
        <end position="18"/>
    </location>
</feature>
<evidence type="ECO:0000256" key="3">
    <source>
        <dbReference type="ARBA" id="ARBA00023125"/>
    </source>
</evidence>
<dbReference type="EMBL" id="NSKB01000006">
    <property type="protein sequence ID" value="PAU75539.1"/>
    <property type="molecule type" value="Genomic_DNA"/>
</dbReference>
<dbReference type="PRINTS" id="PR00039">
    <property type="entry name" value="HTHLYSR"/>
</dbReference>
<dbReference type="SUPFAM" id="SSF46785">
    <property type="entry name" value="Winged helix' DNA-binding domain"/>
    <property type="match status" value="1"/>
</dbReference>
<evidence type="ECO:0000256" key="4">
    <source>
        <dbReference type="ARBA" id="ARBA00023163"/>
    </source>
</evidence>
<evidence type="ECO:0000259" key="6">
    <source>
        <dbReference type="PROSITE" id="PS50931"/>
    </source>
</evidence>
<keyword evidence="8" id="KW-1185">Reference proteome</keyword>
<keyword evidence="3" id="KW-0238">DNA-binding</keyword>
<keyword evidence="2" id="KW-0805">Transcription regulation</keyword>
<gene>
    <name evidence="7" type="ORF">CK498_16560</name>
</gene>
<dbReference type="Gene3D" id="3.40.190.10">
    <property type="entry name" value="Periplasmic binding protein-like II"/>
    <property type="match status" value="2"/>
</dbReference>
<dbReference type="GO" id="GO:0006351">
    <property type="term" value="P:DNA-templated transcription"/>
    <property type="evidence" value="ECO:0007669"/>
    <property type="project" value="TreeGrafter"/>
</dbReference>
<feature type="domain" description="HTH lysR-type" evidence="6">
    <location>
        <begin position="14"/>
        <end position="66"/>
    </location>
</feature>
<evidence type="ECO:0000256" key="1">
    <source>
        <dbReference type="ARBA" id="ARBA00009437"/>
    </source>
</evidence>
<dbReference type="InterPro" id="IPR005119">
    <property type="entry name" value="LysR_subst-bd"/>
</dbReference>
<comment type="caution">
    <text evidence="7">The sequence shown here is derived from an EMBL/GenBank/DDBJ whole genome shotgun (WGS) entry which is preliminary data.</text>
</comment>
<dbReference type="SUPFAM" id="SSF53850">
    <property type="entry name" value="Periplasmic binding protein-like II"/>
    <property type="match status" value="1"/>
</dbReference>
<reference evidence="7 8" key="1">
    <citation type="submission" date="2017-08" db="EMBL/GenBank/DDBJ databases">
        <title>Halomonas alkalisoli sp. nov., isolated from saline alkaline soil.</title>
        <authorList>
            <person name="Wang D."/>
            <person name="Zhang G."/>
        </authorList>
    </citation>
    <scope>NUCLEOTIDE SEQUENCE [LARGE SCALE GENOMIC DNA]</scope>
    <source>
        <strain evidence="7 8">WRN001</strain>
    </source>
</reference>
<feature type="chain" id="PRO_5012900643" evidence="5">
    <location>
        <begin position="19"/>
        <end position="309"/>
    </location>
</feature>
<dbReference type="RefSeq" id="WP_095621965.1">
    <property type="nucleotide sequence ID" value="NZ_NSKB01000006.1"/>
</dbReference>
<dbReference type="Pfam" id="PF00126">
    <property type="entry name" value="HTH_1"/>
    <property type="match status" value="1"/>
</dbReference>
<dbReference type="Gene3D" id="1.10.10.10">
    <property type="entry name" value="Winged helix-like DNA-binding domain superfamily/Winged helix DNA-binding domain"/>
    <property type="match status" value="1"/>
</dbReference>
<evidence type="ECO:0000313" key="8">
    <source>
        <dbReference type="Proteomes" id="UP000217771"/>
    </source>
</evidence>
<comment type="similarity">
    <text evidence="1">Belongs to the LysR transcriptional regulatory family.</text>
</comment>
<dbReference type="InterPro" id="IPR058163">
    <property type="entry name" value="LysR-type_TF_proteobact-type"/>
</dbReference>
<dbReference type="InterPro" id="IPR036390">
    <property type="entry name" value="WH_DNA-bd_sf"/>
</dbReference>
<keyword evidence="5" id="KW-0732">Signal</keyword>
<dbReference type="OrthoDB" id="6787458at2"/>
<name>A0A2A2ET26_9GAMM</name>
<dbReference type="Pfam" id="PF03466">
    <property type="entry name" value="LysR_substrate"/>
    <property type="match status" value="1"/>
</dbReference>
<protein>
    <submittedName>
        <fullName evidence="7">Transcriptional regulator</fullName>
    </submittedName>
</protein>
<dbReference type="InterPro" id="IPR036388">
    <property type="entry name" value="WH-like_DNA-bd_sf"/>
</dbReference>
<dbReference type="CDD" id="cd08432">
    <property type="entry name" value="PBP2_GcdR_TrpI_HvrB_AmpR_like"/>
    <property type="match status" value="1"/>
</dbReference>
<dbReference type="AlphaFoldDB" id="A0A2A2ET26"/>
<proteinExistence type="inferred from homology"/>
<dbReference type="PANTHER" id="PTHR30537:SF79">
    <property type="entry name" value="TRANSCRIPTIONAL REGULATOR-RELATED"/>
    <property type="match status" value="1"/>
</dbReference>
<evidence type="ECO:0000313" key="7">
    <source>
        <dbReference type="EMBL" id="PAU75539.1"/>
    </source>
</evidence>